<organism evidence="2 3">
    <name type="scientific">Tistrella bauzanensis</name>
    <dbReference type="NCBI Taxonomy" id="657419"/>
    <lineage>
        <taxon>Bacteria</taxon>
        <taxon>Pseudomonadati</taxon>
        <taxon>Pseudomonadota</taxon>
        <taxon>Alphaproteobacteria</taxon>
        <taxon>Geminicoccales</taxon>
        <taxon>Geminicoccaceae</taxon>
        <taxon>Tistrella</taxon>
    </lineage>
</organism>
<dbReference type="Gene3D" id="3.10.450.50">
    <property type="match status" value="1"/>
</dbReference>
<feature type="domain" description="SnoaL-like" evidence="1">
    <location>
        <begin position="9"/>
        <end position="130"/>
    </location>
</feature>
<evidence type="ECO:0000313" key="2">
    <source>
        <dbReference type="EMBL" id="GGB57865.1"/>
    </source>
</evidence>
<reference evidence="3" key="1">
    <citation type="journal article" date="2019" name="Int. J. Syst. Evol. Microbiol.">
        <title>The Global Catalogue of Microorganisms (GCM) 10K type strain sequencing project: providing services to taxonomists for standard genome sequencing and annotation.</title>
        <authorList>
            <consortium name="The Broad Institute Genomics Platform"/>
            <consortium name="The Broad Institute Genome Sequencing Center for Infectious Disease"/>
            <person name="Wu L."/>
            <person name="Ma J."/>
        </authorList>
    </citation>
    <scope>NUCLEOTIDE SEQUENCE [LARGE SCALE GENOMIC DNA]</scope>
    <source>
        <strain evidence="3">CGMCC 1.10188</strain>
    </source>
</reference>
<protein>
    <recommendedName>
        <fullName evidence="1">SnoaL-like domain-containing protein</fullName>
    </recommendedName>
</protein>
<evidence type="ECO:0000313" key="3">
    <source>
        <dbReference type="Proteomes" id="UP000603352"/>
    </source>
</evidence>
<dbReference type="Pfam" id="PF13577">
    <property type="entry name" value="SnoaL_4"/>
    <property type="match status" value="1"/>
</dbReference>
<dbReference type="EMBL" id="BMDZ01000074">
    <property type="protein sequence ID" value="GGB57865.1"/>
    <property type="molecule type" value="Genomic_DNA"/>
</dbReference>
<dbReference type="Proteomes" id="UP000603352">
    <property type="component" value="Unassembled WGS sequence"/>
</dbReference>
<evidence type="ECO:0000259" key="1">
    <source>
        <dbReference type="Pfam" id="PF13577"/>
    </source>
</evidence>
<sequence>MTTDARLFTDIYALLGAFYGALDDGTADEAAALFLPDGTWMRQGQLLTGPAAVRAALDERPADRATLHLFCNLRLSEITGDGCTATYGLFVNIGHDGPQTGHDGGRMLALMTCSDHVRRTSQGWRFASRTASLRFRNALA</sequence>
<dbReference type="SUPFAM" id="SSF54427">
    <property type="entry name" value="NTF2-like"/>
    <property type="match status" value="1"/>
</dbReference>
<dbReference type="InterPro" id="IPR032710">
    <property type="entry name" value="NTF2-like_dom_sf"/>
</dbReference>
<comment type="caution">
    <text evidence="2">The sequence shown here is derived from an EMBL/GenBank/DDBJ whole genome shotgun (WGS) entry which is preliminary data.</text>
</comment>
<keyword evidence="3" id="KW-1185">Reference proteome</keyword>
<accession>A0ABQ1J1M6</accession>
<name>A0ABQ1J1M6_9PROT</name>
<gene>
    <name evidence="2" type="ORF">GCM10011505_43440</name>
</gene>
<dbReference type="RefSeq" id="WP_188581863.1">
    <property type="nucleotide sequence ID" value="NZ_BMDZ01000074.1"/>
</dbReference>
<dbReference type="InterPro" id="IPR037401">
    <property type="entry name" value="SnoaL-like"/>
</dbReference>
<proteinExistence type="predicted"/>
<dbReference type="CDD" id="cd00531">
    <property type="entry name" value="NTF2_like"/>
    <property type="match status" value="1"/>
</dbReference>